<keyword evidence="3" id="KW-1185">Reference proteome</keyword>
<feature type="domain" description="Nudix hydrolase" evidence="1">
    <location>
        <begin position="47"/>
        <end position="178"/>
    </location>
</feature>
<dbReference type="SUPFAM" id="SSF55811">
    <property type="entry name" value="Nudix"/>
    <property type="match status" value="1"/>
</dbReference>
<dbReference type="InterPro" id="IPR000086">
    <property type="entry name" value="NUDIX_hydrolase_dom"/>
</dbReference>
<dbReference type="PROSITE" id="PS51462">
    <property type="entry name" value="NUDIX"/>
    <property type="match status" value="1"/>
</dbReference>
<evidence type="ECO:0000313" key="3">
    <source>
        <dbReference type="Proteomes" id="UP000199663"/>
    </source>
</evidence>
<dbReference type="InterPro" id="IPR015797">
    <property type="entry name" value="NUDIX_hydrolase-like_dom_sf"/>
</dbReference>
<dbReference type="Gene3D" id="3.90.79.10">
    <property type="entry name" value="Nucleoside Triphosphate Pyrophosphohydrolase"/>
    <property type="match status" value="1"/>
</dbReference>
<dbReference type="Pfam" id="PF00293">
    <property type="entry name" value="NUDIX"/>
    <property type="match status" value="1"/>
</dbReference>
<reference evidence="2 3" key="1">
    <citation type="submission" date="2016-10" db="EMBL/GenBank/DDBJ databases">
        <authorList>
            <person name="Varghese N."/>
            <person name="Submissions S."/>
        </authorList>
    </citation>
    <scope>NUCLEOTIDE SEQUENCE [LARGE SCALE GENOMIC DNA]</scope>
    <source>
        <strain evidence="2 3">DSM 17997</strain>
    </source>
</reference>
<protein>
    <submittedName>
        <fullName evidence="2">8-oxo-dGTP pyrophosphatase MutT, NUDIX family</fullName>
    </submittedName>
</protein>
<gene>
    <name evidence="2" type="ORF">SAMN05444412_105242</name>
</gene>
<dbReference type="Proteomes" id="UP000199663">
    <property type="component" value="Unassembled WGS sequence"/>
</dbReference>
<name>A0A1H3Q6N0_9BACT</name>
<evidence type="ECO:0000313" key="2">
    <source>
        <dbReference type="EMBL" id="SDZ08768.1"/>
    </source>
</evidence>
<sequence length="187" mass="22112">MKASNFFPEILSLFLRSSELIDYLFSILFLSMLETLQTKLKEKPSRKEREVVIVYPFNTETKEIFLIQEYIHSYDRKFWKFVSGGVDKVDKDILTHAIEELAEEVAMQSAVVCHLYSSERVFGNRPMHYFIAENPIVMENPPENPDEDYITDAKWVDQTEFQQMLDSKELLWDQGTMCALQAFRRYQ</sequence>
<proteinExistence type="predicted"/>
<organism evidence="2 3">
    <name type="scientific">Rhodonellum ikkaensis</name>
    <dbReference type="NCBI Taxonomy" id="336829"/>
    <lineage>
        <taxon>Bacteria</taxon>
        <taxon>Pseudomonadati</taxon>
        <taxon>Bacteroidota</taxon>
        <taxon>Cytophagia</taxon>
        <taxon>Cytophagales</taxon>
        <taxon>Cytophagaceae</taxon>
        <taxon>Rhodonellum</taxon>
    </lineage>
</organism>
<comment type="caution">
    <text evidence="2">The sequence shown here is derived from an EMBL/GenBank/DDBJ whole genome shotgun (WGS) entry which is preliminary data.</text>
</comment>
<accession>A0A1H3Q6N0</accession>
<evidence type="ECO:0000259" key="1">
    <source>
        <dbReference type="PROSITE" id="PS51462"/>
    </source>
</evidence>
<dbReference type="EMBL" id="FNQC01000005">
    <property type="protein sequence ID" value="SDZ08768.1"/>
    <property type="molecule type" value="Genomic_DNA"/>
</dbReference>